<dbReference type="InParanoid" id="A0A2S8STI1"/>
<comment type="caution">
    <text evidence="2">The sequence shown here is derived from an EMBL/GenBank/DDBJ whole genome shotgun (WGS) entry which is preliminary data.</text>
</comment>
<dbReference type="Proteomes" id="UP000237684">
    <property type="component" value="Unassembled WGS sequence"/>
</dbReference>
<evidence type="ECO:0000313" key="3">
    <source>
        <dbReference type="Proteomes" id="UP000237684"/>
    </source>
</evidence>
<evidence type="ECO:0000259" key="1">
    <source>
        <dbReference type="Pfam" id="PF13472"/>
    </source>
</evidence>
<dbReference type="InterPro" id="IPR036514">
    <property type="entry name" value="SGNH_hydro_sf"/>
</dbReference>
<dbReference type="Gene3D" id="3.40.50.1110">
    <property type="entry name" value="SGNH hydrolase"/>
    <property type="match status" value="1"/>
</dbReference>
<evidence type="ECO:0000313" key="2">
    <source>
        <dbReference type="EMBL" id="PQV64111.1"/>
    </source>
</evidence>
<dbReference type="EMBL" id="NIGF01000007">
    <property type="protein sequence ID" value="PQV64111.1"/>
    <property type="molecule type" value="Genomic_DNA"/>
</dbReference>
<reference evidence="2 3" key="1">
    <citation type="journal article" date="2018" name="Syst. Appl. Microbiol.">
        <title>Abditibacterium utsteinense sp. nov., the first cultivated member of candidate phylum FBP, isolated from ice-free Antarctic soil samples.</title>
        <authorList>
            <person name="Tahon G."/>
            <person name="Tytgat B."/>
            <person name="Lebbe L."/>
            <person name="Carlier A."/>
            <person name="Willems A."/>
        </authorList>
    </citation>
    <scope>NUCLEOTIDE SEQUENCE [LARGE SCALE GENOMIC DNA]</scope>
    <source>
        <strain evidence="2 3">LMG 29911</strain>
    </source>
</reference>
<feature type="domain" description="SGNH hydrolase-type esterase" evidence="1">
    <location>
        <begin position="10"/>
        <end position="198"/>
    </location>
</feature>
<protein>
    <submittedName>
        <fullName evidence="2">Lysophospholipase L1</fullName>
    </submittedName>
</protein>
<dbReference type="Pfam" id="PF13472">
    <property type="entry name" value="Lipase_GDSL_2"/>
    <property type="match status" value="1"/>
</dbReference>
<dbReference type="GO" id="GO:0006629">
    <property type="term" value="P:lipid metabolic process"/>
    <property type="evidence" value="ECO:0007669"/>
    <property type="project" value="InterPro"/>
</dbReference>
<dbReference type="GO" id="GO:0004622">
    <property type="term" value="F:phosphatidylcholine lysophospholipase activity"/>
    <property type="evidence" value="ECO:0007669"/>
    <property type="project" value="TreeGrafter"/>
</dbReference>
<proteinExistence type="predicted"/>
<dbReference type="AlphaFoldDB" id="A0A2S8STI1"/>
<name>A0A2S8STI1_9BACT</name>
<dbReference type="InterPro" id="IPR008265">
    <property type="entry name" value="Lipase_GDSL_AS"/>
</dbReference>
<dbReference type="InterPro" id="IPR013830">
    <property type="entry name" value="SGNH_hydro"/>
</dbReference>
<dbReference type="OrthoDB" id="9794725at2"/>
<dbReference type="RefSeq" id="WP_105483576.1">
    <property type="nucleotide sequence ID" value="NZ_NIGF01000007.1"/>
</dbReference>
<gene>
    <name evidence="2" type="ORF">B1R32_107136</name>
</gene>
<dbReference type="InterPro" id="IPR051532">
    <property type="entry name" value="Ester_Hydrolysis_Enzymes"/>
</dbReference>
<dbReference type="PANTHER" id="PTHR30383">
    <property type="entry name" value="THIOESTERASE 1/PROTEASE 1/LYSOPHOSPHOLIPASE L1"/>
    <property type="match status" value="1"/>
</dbReference>
<sequence length="209" mass="23035">MISPNDHVLFFGDSITDAGRNRAAAPGESDGWGNGYVYQLAARLGSDLADYELCFSNQGIGGNRITDLEGRLQSDVLTHQPNLVSILVGINDVWRRYDSGQVSEIEPFAASYRRILEKLSTSQIEIVILEPFLLPVPADRRAWREDLNPKIDVIRDLAREFGATYVPLDGIFAAASMRREAQFWLPDGVHPSPAGHALIAESWLSAVIG</sequence>
<accession>A0A2S8STI1</accession>
<keyword evidence="3" id="KW-1185">Reference proteome</keyword>
<dbReference type="PANTHER" id="PTHR30383:SF5">
    <property type="entry name" value="SGNH HYDROLASE-TYPE ESTERASE DOMAIN-CONTAINING PROTEIN"/>
    <property type="match status" value="1"/>
</dbReference>
<organism evidence="2 3">
    <name type="scientific">Abditibacterium utsteinense</name>
    <dbReference type="NCBI Taxonomy" id="1960156"/>
    <lineage>
        <taxon>Bacteria</taxon>
        <taxon>Pseudomonadati</taxon>
        <taxon>Abditibacteriota</taxon>
        <taxon>Abditibacteriia</taxon>
        <taxon>Abditibacteriales</taxon>
        <taxon>Abditibacteriaceae</taxon>
        <taxon>Abditibacterium</taxon>
    </lineage>
</organism>
<dbReference type="CDD" id="cd01834">
    <property type="entry name" value="SGNH_hydrolase_like_2"/>
    <property type="match status" value="1"/>
</dbReference>
<dbReference type="SUPFAM" id="SSF52266">
    <property type="entry name" value="SGNH hydrolase"/>
    <property type="match status" value="1"/>
</dbReference>
<dbReference type="PROSITE" id="PS01098">
    <property type="entry name" value="LIPASE_GDSL_SER"/>
    <property type="match status" value="1"/>
</dbReference>